<evidence type="ECO:0000256" key="2">
    <source>
        <dbReference type="SAM" id="MobiDB-lite"/>
    </source>
</evidence>
<dbReference type="Proteomes" id="UP000221024">
    <property type="component" value="Unassembled WGS sequence"/>
</dbReference>
<feature type="compositionally biased region" description="Basic and acidic residues" evidence="2">
    <location>
        <begin position="110"/>
        <end position="128"/>
    </location>
</feature>
<evidence type="ECO:0000313" key="4">
    <source>
        <dbReference type="Proteomes" id="UP000221024"/>
    </source>
</evidence>
<dbReference type="AlphaFoldDB" id="A0A2H3NMX4"/>
<organism evidence="3 4">
    <name type="scientific">Longimonas halophila</name>
    <dbReference type="NCBI Taxonomy" id="1469170"/>
    <lineage>
        <taxon>Bacteria</taxon>
        <taxon>Pseudomonadati</taxon>
        <taxon>Rhodothermota</taxon>
        <taxon>Rhodothermia</taxon>
        <taxon>Rhodothermales</taxon>
        <taxon>Salisaetaceae</taxon>
        <taxon>Longimonas</taxon>
    </lineage>
</organism>
<protein>
    <submittedName>
        <fullName evidence="3">Uncharacterized protein</fullName>
    </submittedName>
</protein>
<comment type="caution">
    <text evidence="3">The sequence shown here is derived from an EMBL/GenBank/DDBJ whole genome shotgun (WGS) entry which is preliminary data.</text>
</comment>
<gene>
    <name evidence="3" type="ORF">CRI93_10255</name>
</gene>
<keyword evidence="4" id="KW-1185">Reference proteome</keyword>
<dbReference type="OrthoDB" id="1525376at2"/>
<sequence>MTDDEFNRIKDAEKQHLRAKRTLRRLQNALREQKEAGRGTVARMTERIQALFNDHRSALDALQWDTARLEARLDALRDTLTGASADTDARNSDPRESDGPGDDDVSDDEATLRMHRAERLVDDLRTQLDTDAPDAPRDSSSSTNDSSESAPPDDGLPEKTIGRVPRS</sequence>
<reference evidence="3 4" key="1">
    <citation type="submission" date="2017-10" db="EMBL/GenBank/DDBJ databases">
        <title>Draft genome of Longimonas halophila.</title>
        <authorList>
            <person name="Goh K.M."/>
            <person name="Shamsir M.S."/>
            <person name="Lim S.W."/>
        </authorList>
    </citation>
    <scope>NUCLEOTIDE SEQUENCE [LARGE SCALE GENOMIC DNA]</scope>
    <source>
        <strain evidence="3 4">KCTC 42399</strain>
    </source>
</reference>
<name>A0A2H3NMX4_9BACT</name>
<feature type="region of interest" description="Disordered" evidence="2">
    <location>
        <begin position="80"/>
        <end position="167"/>
    </location>
</feature>
<dbReference type="RefSeq" id="WP_098062546.1">
    <property type="nucleotide sequence ID" value="NZ_PDEP01000009.1"/>
</dbReference>
<feature type="coiled-coil region" evidence="1">
    <location>
        <begin position="9"/>
        <end position="79"/>
    </location>
</feature>
<feature type="compositionally biased region" description="Acidic residues" evidence="2">
    <location>
        <begin position="99"/>
        <end position="109"/>
    </location>
</feature>
<proteinExistence type="predicted"/>
<accession>A0A2H3NMX4</accession>
<dbReference type="EMBL" id="PDEP01000009">
    <property type="protein sequence ID" value="PEN06200.1"/>
    <property type="molecule type" value="Genomic_DNA"/>
</dbReference>
<feature type="compositionally biased region" description="Low complexity" evidence="2">
    <location>
        <begin position="138"/>
        <end position="149"/>
    </location>
</feature>
<evidence type="ECO:0000256" key="1">
    <source>
        <dbReference type="SAM" id="Coils"/>
    </source>
</evidence>
<evidence type="ECO:0000313" key="3">
    <source>
        <dbReference type="EMBL" id="PEN06200.1"/>
    </source>
</evidence>
<feature type="compositionally biased region" description="Basic and acidic residues" evidence="2">
    <location>
        <begin position="87"/>
        <end position="98"/>
    </location>
</feature>
<keyword evidence="1" id="KW-0175">Coiled coil</keyword>